<protein>
    <submittedName>
        <fullName evidence="2">Uncharacterized protein</fullName>
    </submittedName>
</protein>
<dbReference type="AlphaFoldDB" id="A0A095AZ55"/>
<evidence type="ECO:0000256" key="1">
    <source>
        <dbReference type="SAM" id="SignalP"/>
    </source>
</evidence>
<feature type="chain" id="PRO_5001913399" evidence="1">
    <location>
        <begin position="24"/>
        <end position="114"/>
    </location>
</feature>
<keyword evidence="1" id="KW-0732">Signal</keyword>
<organism evidence="2">
    <name type="scientific">Schistosoma haematobium</name>
    <name type="common">Blood fluke</name>
    <dbReference type="NCBI Taxonomy" id="6185"/>
    <lineage>
        <taxon>Eukaryota</taxon>
        <taxon>Metazoa</taxon>
        <taxon>Spiralia</taxon>
        <taxon>Lophotrochozoa</taxon>
        <taxon>Platyhelminthes</taxon>
        <taxon>Trematoda</taxon>
        <taxon>Digenea</taxon>
        <taxon>Strigeidida</taxon>
        <taxon>Schistosomatoidea</taxon>
        <taxon>Schistosomatidae</taxon>
        <taxon>Schistosoma</taxon>
    </lineage>
</organism>
<evidence type="ECO:0000313" key="2">
    <source>
        <dbReference type="EMBL" id="KGB40046.1"/>
    </source>
</evidence>
<gene>
    <name evidence="2" type="ORF">MS3_08506</name>
</gene>
<reference evidence="2" key="1">
    <citation type="journal article" date="2012" name="Nat. Genet.">
        <title>Whole-genome sequence of Schistosoma haematobium.</title>
        <authorList>
            <person name="Young N.D."/>
            <person name="Jex A.R."/>
            <person name="Li B."/>
            <person name="Liu S."/>
            <person name="Yang L."/>
            <person name="Xiong Z."/>
            <person name="Li Y."/>
            <person name="Cantacessi C."/>
            <person name="Hall R.S."/>
            <person name="Xu X."/>
            <person name="Chen F."/>
            <person name="Wu X."/>
            <person name="Zerlotini A."/>
            <person name="Oliveira G."/>
            <person name="Hofmann A."/>
            <person name="Zhang G."/>
            <person name="Fang X."/>
            <person name="Kang Y."/>
            <person name="Campbell B.E."/>
            <person name="Loukas A."/>
            <person name="Ranganathan S."/>
            <person name="Rollinson D."/>
            <person name="Rinaldi G."/>
            <person name="Brindley P.J."/>
            <person name="Yang H."/>
            <person name="Wang J."/>
            <person name="Wang J."/>
            <person name="Gasser R.B."/>
        </authorList>
    </citation>
    <scope>NUCLEOTIDE SEQUENCE [LARGE SCALE GENOMIC DNA]</scope>
</reference>
<accession>A0A095AZ55</accession>
<name>A0A095AZ55_SCHHA</name>
<dbReference type="EMBL" id="KL251356">
    <property type="protein sequence ID" value="KGB40046.1"/>
    <property type="molecule type" value="Genomic_DNA"/>
</dbReference>
<sequence>MNMMYVFWIHVASLLLLLHTSKQTDVEPKHPKDLKQIIFDLYVENLKAKISSMKAYVYLNSLELDACFKESVEHHEKMITDHSETICNELIPYKTKVKYRLLLQALKVIDDHGK</sequence>
<feature type="signal peptide" evidence="1">
    <location>
        <begin position="1"/>
        <end position="23"/>
    </location>
</feature>
<proteinExistence type="predicted"/>